<dbReference type="EMBL" id="CP080765">
    <property type="protein sequence ID" value="QYY44788.1"/>
    <property type="molecule type" value="Genomic_DNA"/>
</dbReference>
<evidence type="ECO:0000313" key="1">
    <source>
        <dbReference type="EMBL" id="QYY44788.1"/>
    </source>
</evidence>
<dbReference type="Proteomes" id="UP000826616">
    <property type="component" value="Plasmid pAT1"/>
</dbReference>
<gene>
    <name evidence="1" type="ORF">K3F53_18815</name>
    <name evidence="2" type="ORF">SAMN04489735_10626</name>
</gene>
<protein>
    <submittedName>
        <fullName evidence="2">Uncharacterized protein</fullName>
    </submittedName>
</protein>
<dbReference type="EMBL" id="FNDE01000062">
    <property type="protein sequence ID" value="SDH79775.1"/>
    <property type="molecule type" value="Genomic_DNA"/>
</dbReference>
<accession>A0A1G8FCE7</accession>
<evidence type="ECO:0000313" key="2">
    <source>
        <dbReference type="EMBL" id="SDH79775.1"/>
    </source>
</evidence>
<keyword evidence="4" id="KW-1185">Reference proteome</keyword>
<name>A0A1G8FCE7_ANETH</name>
<evidence type="ECO:0000313" key="4">
    <source>
        <dbReference type="Proteomes" id="UP000826616"/>
    </source>
</evidence>
<dbReference type="GeneID" id="97143436"/>
<geneLocation type="plasmid" evidence="1 4">
    <name>pAT1</name>
</geneLocation>
<keyword evidence="1" id="KW-0614">Plasmid</keyword>
<dbReference type="RefSeq" id="WP_091261493.1">
    <property type="nucleotide sequence ID" value="NZ_CP080765.1"/>
</dbReference>
<reference evidence="1 4" key="2">
    <citation type="submission" date="2021-08" db="EMBL/GenBank/DDBJ databases">
        <title>Complete genome sequence of the strain Aneurinibacillus thermoaerophilus CCM 8960.</title>
        <authorList>
            <person name="Musilova J."/>
            <person name="Kourilova X."/>
            <person name="Pernicova I."/>
            <person name="Bezdicek M."/>
            <person name="Lengerova M."/>
            <person name="Obruca S."/>
            <person name="Sedlar K."/>
        </authorList>
    </citation>
    <scope>NUCLEOTIDE SEQUENCE [LARGE SCALE GENOMIC DNA]</scope>
    <source>
        <strain evidence="1 4">CCM 8960</strain>
        <plasmid evidence="1 4">pAT1</plasmid>
    </source>
</reference>
<organism evidence="2 3">
    <name type="scientific">Aneurinibacillus thermoaerophilus</name>
    <dbReference type="NCBI Taxonomy" id="143495"/>
    <lineage>
        <taxon>Bacteria</taxon>
        <taxon>Bacillati</taxon>
        <taxon>Bacillota</taxon>
        <taxon>Bacilli</taxon>
        <taxon>Bacillales</taxon>
        <taxon>Paenibacillaceae</taxon>
        <taxon>Aneurinibacillus group</taxon>
        <taxon>Aneurinibacillus</taxon>
    </lineage>
</organism>
<proteinExistence type="predicted"/>
<reference evidence="2 3" key="1">
    <citation type="submission" date="2016-10" db="EMBL/GenBank/DDBJ databases">
        <authorList>
            <person name="de Groot N.N."/>
        </authorList>
    </citation>
    <scope>NUCLEOTIDE SEQUENCE [LARGE SCALE GENOMIC DNA]</scope>
    <source>
        <strain evidence="2 3">L 420-91</strain>
    </source>
</reference>
<evidence type="ECO:0000313" key="3">
    <source>
        <dbReference type="Proteomes" id="UP000198956"/>
    </source>
</evidence>
<sequence>MRNPSIAEITSSKPEAEKVIPTLKPSEQELGWLPFLIDVEDVHVGQECFVIPAEGTYGQSLVIPIGIRLPRTATITNHAPIEVLIKGKSMQCQTTVPITINDVGKTALLVPVVNEKEGPLKYVITGVIQ</sequence>
<dbReference type="AlphaFoldDB" id="A0A1G8FCE7"/>
<dbReference type="Proteomes" id="UP000198956">
    <property type="component" value="Unassembled WGS sequence"/>
</dbReference>